<comment type="domain">
    <text evidence="5">The RxLR-dEER motif acts to carry the protein into the host cell cytoplasm through binding to cell surface phosphatidylinositol-3-phosphate.</text>
</comment>
<evidence type="ECO:0000256" key="1">
    <source>
        <dbReference type="ARBA" id="ARBA00004613"/>
    </source>
</evidence>
<comment type="function">
    <text evidence="5">Effector that suppresses plant defense responses during pathogen infection.</text>
</comment>
<keyword evidence="4" id="KW-0732">Signal</keyword>
<evidence type="ECO:0000256" key="2">
    <source>
        <dbReference type="ARBA" id="ARBA00010400"/>
    </source>
</evidence>
<evidence type="ECO:0000313" key="7">
    <source>
        <dbReference type="Proteomes" id="UP000052943"/>
    </source>
</evidence>
<evidence type="ECO:0000256" key="5">
    <source>
        <dbReference type="RuleBase" id="RU367124"/>
    </source>
</evidence>
<dbReference type="InterPro" id="IPR031825">
    <property type="entry name" value="RXLR"/>
</dbReference>
<gene>
    <name evidence="6" type="ORF">AM587_10000351</name>
</gene>
<keyword evidence="3 5" id="KW-0964">Secreted</keyword>
<name>A0A0W8BXB7_PHYNI</name>
<reference evidence="6 7" key="1">
    <citation type="submission" date="2015-11" db="EMBL/GenBank/DDBJ databases">
        <title>Genomes and virulence difference between two physiological races of Phytophthora nicotianae.</title>
        <authorList>
            <person name="Liu H."/>
            <person name="Ma X."/>
            <person name="Yu H."/>
            <person name="Fang D."/>
            <person name="Li Y."/>
            <person name="Wang X."/>
            <person name="Wang W."/>
            <person name="Dong Y."/>
            <person name="Xiao B."/>
        </authorList>
    </citation>
    <scope>NUCLEOTIDE SEQUENCE [LARGE SCALE GENOMIC DNA]</scope>
    <source>
        <strain evidence="7">race 0</strain>
    </source>
</reference>
<dbReference type="STRING" id="4790.A0A0W8BXB7"/>
<evidence type="ECO:0000256" key="4">
    <source>
        <dbReference type="ARBA" id="ARBA00022729"/>
    </source>
</evidence>
<sequence>MIGLSPSQPKAMYIISQFARPRPLHRHIQPKMRVCAILLAVAVTVLASSNALSFTGATRLATLSRTTTNYVEQSAVAAQGQTSIQRRLRKYETVNDDSELEQDSEEEARGFVPESLTSLVQKFKTVGGNVLLKTKTLAQLKKIEEKMDAKRLKALTDLDEKKGYNPTTLRHAIDNDPPKGLTSQDADQLMEDFTFYWRVFHPQE</sequence>
<dbReference type="GO" id="GO:0005576">
    <property type="term" value="C:extracellular region"/>
    <property type="evidence" value="ECO:0007669"/>
    <property type="project" value="UniProtKB-SubCell"/>
</dbReference>
<evidence type="ECO:0000313" key="6">
    <source>
        <dbReference type="EMBL" id="KUF76492.1"/>
    </source>
</evidence>
<proteinExistence type="inferred from homology"/>
<dbReference type="EMBL" id="LNFO01005780">
    <property type="protein sequence ID" value="KUF76492.1"/>
    <property type="molecule type" value="Genomic_DNA"/>
</dbReference>
<accession>A0A0W8BXB7</accession>
<evidence type="ECO:0000256" key="3">
    <source>
        <dbReference type="ARBA" id="ARBA00022525"/>
    </source>
</evidence>
<comment type="similarity">
    <text evidence="2 5">Belongs to the RxLR effector family.</text>
</comment>
<dbReference type="Proteomes" id="UP000052943">
    <property type="component" value="Unassembled WGS sequence"/>
</dbReference>
<protein>
    <recommendedName>
        <fullName evidence="5">RxLR effector protein</fullName>
    </recommendedName>
</protein>
<dbReference type="AlphaFoldDB" id="A0A0W8BXB7"/>
<organism evidence="6 7">
    <name type="scientific">Phytophthora nicotianae</name>
    <name type="common">Potato buckeye rot agent</name>
    <name type="synonym">Phytophthora parasitica</name>
    <dbReference type="NCBI Taxonomy" id="4792"/>
    <lineage>
        <taxon>Eukaryota</taxon>
        <taxon>Sar</taxon>
        <taxon>Stramenopiles</taxon>
        <taxon>Oomycota</taxon>
        <taxon>Peronosporomycetes</taxon>
        <taxon>Peronosporales</taxon>
        <taxon>Peronosporaceae</taxon>
        <taxon>Phytophthora</taxon>
    </lineage>
</organism>
<comment type="caution">
    <text evidence="6">The sequence shown here is derived from an EMBL/GenBank/DDBJ whole genome shotgun (WGS) entry which is preliminary data.</text>
</comment>
<dbReference type="Pfam" id="PF16810">
    <property type="entry name" value="RXLR"/>
    <property type="match status" value="1"/>
</dbReference>
<comment type="subcellular location">
    <subcellularLocation>
        <location evidence="1 5">Secreted</location>
    </subcellularLocation>
</comment>